<keyword evidence="3" id="KW-1185">Reference proteome</keyword>
<dbReference type="NCBIfam" id="TIGR03425">
    <property type="entry name" value="urea_degr_2"/>
    <property type="match status" value="1"/>
</dbReference>
<organism evidence="2 3">
    <name type="scientific">Silvibacterium bohemicum</name>
    <dbReference type="NCBI Taxonomy" id="1577686"/>
    <lineage>
        <taxon>Bacteria</taxon>
        <taxon>Pseudomonadati</taxon>
        <taxon>Acidobacteriota</taxon>
        <taxon>Terriglobia</taxon>
        <taxon>Terriglobales</taxon>
        <taxon>Acidobacteriaceae</taxon>
        <taxon>Silvibacterium</taxon>
    </lineage>
</organism>
<dbReference type="RefSeq" id="WP_050062267.1">
    <property type="nucleotide sequence ID" value="NZ_JACHEK010000002.1"/>
</dbReference>
<dbReference type="Pfam" id="PF09347">
    <property type="entry name" value="DUF1989"/>
    <property type="match status" value="1"/>
</dbReference>
<evidence type="ECO:0000313" key="2">
    <source>
        <dbReference type="EMBL" id="MBB6143382.1"/>
    </source>
</evidence>
<evidence type="ECO:0000313" key="3">
    <source>
        <dbReference type="Proteomes" id="UP000538666"/>
    </source>
</evidence>
<sequence length="237" mass="26191">MDTSILWSEVIPGAGTWSHVLKRGTALRLTDLEGGANAGAYFLNADLFAERFNLPDTLKAQHTAKLTAGHVLMSDMGRILCSIPEDSLGWHDPLSGCSNAASVENKYGRADYQECRNGWHQNAFDGFLIELAKYGLGPRDFQAIVNFFSKVAVADDGSMQYQAQHSTPGSYVELRAEMNTLVILNTCQHPLDPSTTYSPKPVEITIKHVPAPSPDDVCFISCPENMRAYTLTRRYFL</sequence>
<dbReference type="PANTHER" id="PTHR31527:SF0">
    <property type="entry name" value="RE64534P"/>
    <property type="match status" value="1"/>
</dbReference>
<dbReference type="OrthoDB" id="9772660at2"/>
<dbReference type="Proteomes" id="UP000538666">
    <property type="component" value="Unassembled WGS sequence"/>
</dbReference>
<evidence type="ECO:0000259" key="1">
    <source>
        <dbReference type="Pfam" id="PF09347"/>
    </source>
</evidence>
<proteinExistence type="predicted"/>
<reference evidence="2 3" key="1">
    <citation type="submission" date="2020-08" db="EMBL/GenBank/DDBJ databases">
        <title>Genomic Encyclopedia of Type Strains, Phase IV (KMG-IV): sequencing the most valuable type-strain genomes for metagenomic binning, comparative biology and taxonomic classification.</title>
        <authorList>
            <person name="Goeker M."/>
        </authorList>
    </citation>
    <scope>NUCLEOTIDE SEQUENCE [LARGE SCALE GENOMIC DNA]</scope>
    <source>
        <strain evidence="2 3">DSM 103733</strain>
    </source>
</reference>
<dbReference type="AlphaFoldDB" id="A0A841JPS2"/>
<feature type="domain" description="DUF1989" evidence="1">
    <location>
        <begin position="9"/>
        <end position="181"/>
    </location>
</feature>
<dbReference type="InterPro" id="IPR017792">
    <property type="entry name" value="UAAP1"/>
</dbReference>
<protein>
    <recommendedName>
        <fullName evidence="1">DUF1989 domain-containing protein</fullName>
    </recommendedName>
</protein>
<name>A0A841JPS2_9BACT</name>
<comment type="caution">
    <text evidence="2">The sequence shown here is derived from an EMBL/GenBank/DDBJ whole genome shotgun (WGS) entry which is preliminary data.</text>
</comment>
<dbReference type="InterPro" id="IPR018959">
    <property type="entry name" value="DUF1989"/>
</dbReference>
<accession>A0A841JPS2</accession>
<dbReference type="PANTHER" id="PTHR31527">
    <property type="entry name" value="RE64534P"/>
    <property type="match status" value="1"/>
</dbReference>
<dbReference type="EMBL" id="JACHEK010000002">
    <property type="protein sequence ID" value="MBB6143382.1"/>
    <property type="molecule type" value="Genomic_DNA"/>
</dbReference>
<gene>
    <name evidence="2" type="ORF">HNQ77_001326</name>
</gene>